<keyword evidence="7 9" id="KW-0472">Membrane</keyword>
<organism evidence="12 13">
    <name type="scientific">Fistulifera solaris</name>
    <name type="common">Oleaginous diatom</name>
    <dbReference type="NCBI Taxonomy" id="1519565"/>
    <lineage>
        <taxon>Eukaryota</taxon>
        <taxon>Sar</taxon>
        <taxon>Stramenopiles</taxon>
        <taxon>Ochrophyta</taxon>
        <taxon>Bacillariophyta</taxon>
        <taxon>Bacillariophyceae</taxon>
        <taxon>Bacillariophycidae</taxon>
        <taxon>Naviculales</taxon>
        <taxon>Naviculaceae</taxon>
        <taxon>Fistulifera</taxon>
    </lineage>
</organism>
<reference evidence="12 13" key="1">
    <citation type="journal article" date="2015" name="Plant Cell">
        <title>Oil accumulation by the oleaginous diatom Fistulifera solaris as revealed by the genome and transcriptome.</title>
        <authorList>
            <person name="Tanaka T."/>
            <person name="Maeda Y."/>
            <person name="Veluchamy A."/>
            <person name="Tanaka M."/>
            <person name="Abida H."/>
            <person name="Marechal E."/>
            <person name="Bowler C."/>
            <person name="Muto M."/>
            <person name="Sunaga Y."/>
            <person name="Tanaka M."/>
            <person name="Yoshino T."/>
            <person name="Taniguchi T."/>
            <person name="Fukuda Y."/>
            <person name="Nemoto M."/>
            <person name="Matsumoto M."/>
            <person name="Wong P.S."/>
            <person name="Aburatani S."/>
            <person name="Fujibuchi W."/>
        </authorList>
    </citation>
    <scope>NUCLEOTIDE SEQUENCE [LARGE SCALE GENOMIC DNA]</scope>
    <source>
        <strain evidence="12 13">JPCC DA0580</strain>
    </source>
</reference>
<dbReference type="SUPFAM" id="SSF161093">
    <property type="entry name" value="MgtE membrane domain-like"/>
    <property type="match status" value="1"/>
</dbReference>
<gene>
    <name evidence="12" type="ORF">FisN_11Lh140</name>
</gene>
<evidence type="ECO:0000256" key="1">
    <source>
        <dbReference type="ARBA" id="ARBA00004141"/>
    </source>
</evidence>
<evidence type="ECO:0000256" key="3">
    <source>
        <dbReference type="ARBA" id="ARBA00022448"/>
    </source>
</evidence>
<evidence type="ECO:0000259" key="11">
    <source>
        <dbReference type="Pfam" id="PF01769"/>
    </source>
</evidence>
<dbReference type="Gene3D" id="1.10.357.20">
    <property type="entry name" value="SLC41 divalent cation transporters, integral membrane domain"/>
    <property type="match status" value="1"/>
</dbReference>
<feature type="chain" id="PRO_5013300836" description="SLC41A/MgtE integral membrane domain-containing protein" evidence="10">
    <location>
        <begin position="23"/>
        <end position="349"/>
    </location>
</feature>
<feature type="transmembrane region" description="Helical" evidence="9">
    <location>
        <begin position="310"/>
        <end position="332"/>
    </location>
</feature>
<protein>
    <recommendedName>
        <fullName evidence="11">SLC41A/MgtE integral membrane domain-containing protein</fullName>
    </recommendedName>
</protein>
<keyword evidence="5" id="KW-0460">Magnesium</keyword>
<keyword evidence="4 9" id="KW-0812">Transmembrane</keyword>
<comment type="caution">
    <text evidence="12">The sequence shown here is derived from an EMBL/GenBank/DDBJ whole genome shotgun (WGS) entry which is preliminary data.</text>
</comment>
<dbReference type="Proteomes" id="UP000198406">
    <property type="component" value="Unassembled WGS sequence"/>
</dbReference>
<feature type="transmembrane region" description="Helical" evidence="9">
    <location>
        <begin position="171"/>
        <end position="189"/>
    </location>
</feature>
<evidence type="ECO:0000256" key="10">
    <source>
        <dbReference type="SAM" id="SignalP"/>
    </source>
</evidence>
<dbReference type="PANTHER" id="PTHR41394">
    <property type="entry name" value="MAGNESIUM TRANSPORTER MGTE"/>
    <property type="match status" value="1"/>
</dbReference>
<feature type="transmembrane region" description="Helical" evidence="9">
    <location>
        <begin position="277"/>
        <end position="298"/>
    </location>
</feature>
<proteinExistence type="inferred from homology"/>
<feature type="transmembrane region" description="Helical" evidence="9">
    <location>
        <begin position="245"/>
        <end position="265"/>
    </location>
</feature>
<feature type="signal peptide" evidence="10">
    <location>
        <begin position="1"/>
        <end position="22"/>
    </location>
</feature>
<keyword evidence="13" id="KW-1185">Reference proteome</keyword>
<dbReference type="Pfam" id="PF01769">
    <property type="entry name" value="MgtE"/>
    <property type="match status" value="1"/>
</dbReference>
<dbReference type="AlphaFoldDB" id="A0A1Z5J7F4"/>
<keyword evidence="6 9" id="KW-1133">Transmembrane helix</keyword>
<dbReference type="OrthoDB" id="48232at2759"/>
<keyword evidence="8" id="KW-0175">Coiled coil</keyword>
<evidence type="ECO:0000256" key="2">
    <source>
        <dbReference type="ARBA" id="ARBA00009749"/>
    </source>
</evidence>
<evidence type="ECO:0000256" key="5">
    <source>
        <dbReference type="ARBA" id="ARBA00022842"/>
    </source>
</evidence>
<dbReference type="EMBL" id="BDSP01000013">
    <property type="protein sequence ID" value="GAX09879.1"/>
    <property type="molecule type" value="Genomic_DNA"/>
</dbReference>
<evidence type="ECO:0000313" key="13">
    <source>
        <dbReference type="Proteomes" id="UP000198406"/>
    </source>
</evidence>
<name>A0A1Z5J7F4_FISSO</name>
<feature type="domain" description="SLC41A/MgtE integral membrane" evidence="11">
    <location>
        <begin position="206"/>
        <end position="325"/>
    </location>
</feature>
<dbReference type="PANTHER" id="PTHR41394:SF5">
    <property type="entry name" value="SLC41A_MGTE INTEGRAL MEMBRANE DOMAIN-CONTAINING PROTEIN"/>
    <property type="match status" value="1"/>
</dbReference>
<dbReference type="InterPro" id="IPR006667">
    <property type="entry name" value="SLC41_membr_dom"/>
</dbReference>
<keyword evidence="3" id="KW-0813">Transport</keyword>
<evidence type="ECO:0000256" key="6">
    <source>
        <dbReference type="ARBA" id="ARBA00022989"/>
    </source>
</evidence>
<keyword evidence="10" id="KW-0732">Signal</keyword>
<evidence type="ECO:0000256" key="8">
    <source>
        <dbReference type="SAM" id="Coils"/>
    </source>
</evidence>
<dbReference type="InterPro" id="IPR036739">
    <property type="entry name" value="SLC41_membr_dom_sf"/>
</dbReference>
<evidence type="ECO:0000256" key="7">
    <source>
        <dbReference type="ARBA" id="ARBA00023136"/>
    </source>
</evidence>
<dbReference type="GO" id="GO:0008324">
    <property type="term" value="F:monoatomic cation transmembrane transporter activity"/>
    <property type="evidence" value="ECO:0007669"/>
    <property type="project" value="InterPro"/>
</dbReference>
<dbReference type="InParanoid" id="A0A1Z5J7F4"/>
<evidence type="ECO:0000313" key="12">
    <source>
        <dbReference type="EMBL" id="GAX09879.1"/>
    </source>
</evidence>
<evidence type="ECO:0000256" key="4">
    <source>
        <dbReference type="ARBA" id="ARBA00022692"/>
    </source>
</evidence>
<comment type="similarity">
    <text evidence="2">Belongs to the SLC41A transporter family.</text>
</comment>
<comment type="subcellular location">
    <subcellularLocation>
        <location evidence="1">Membrane</location>
        <topology evidence="1">Multi-pass membrane protein</topology>
    </subcellularLocation>
</comment>
<feature type="transmembrane region" description="Helical" evidence="9">
    <location>
        <begin position="201"/>
        <end position="224"/>
    </location>
</feature>
<accession>A0A1Z5J7F4</accession>
<feature type="coiled-coil region" evidence="8">
    <location>
        <begin position="73"/>
        <end position="100"/>
    </location>
</feature>
<dbReference type="GO" id="GO:0016020">
    <property type="term" value="C:membrane"/>
    <property type="evidence" value="ECO:0007669"/>
    <property type="project" value="UniProtKB-SubCell"/>
</dbReference>
<evidence type="ECO:0000256" key="9">
    <source>
        <dbReference type="SAM" id="Phobius"/>
    </source>
</evidence>
<sequence>MHRIKNAYAILVFSSFIQRAIGWAGSGGSFRSRRAKHATNVRSLRRRLESSSSSDLEHKERIDPLVFQEQPELDRLKEENQRLREALDRVETENVRLQQTLDNRIILEVFEGESRMKRDLANTGESVTLTAENMLGEEVYLEEEEECLLEDPDSCPIEPQIPFGEALRDRAFWLVGLLAMQSCSGFILANNEALLGNHPIIVYFLTMLVGAGGNAGNQASVRVIRGLALGTLNKDTQRQFLVREFKMACALSMILSLTGFIRAAVFRTPFPETIAVTTALALIVFSSICLGAVLPLFLKALGVDPAHSSTTIQVVMDILGVLLCVFVSSVVLDSPLGALLVSRLSFGAA</sequence>